<evidence type="ECO:0000256" key="3">
    <source>
        <dbReference type="ARBA" id="ARBA00023136"/>
    </source>
</evidence>
<keyword evidence="5" id="KW-0998">Cell outer membrane</keyword>
<evidence type="ECO:0000313" key="7">
    <source>
        <dbReference type="EMBL" id="PHQ25652.1"/>
    </source>
</evidence>
<accession>A0A2G1VG49</accession>
<comment type="caution">
    <text evidence="7">The sequence shown here is derived from an EMBL/GenBank/DDBJ whole genome shotgun (WGS) entry which is preliminary data.</text>
</comment>
<evidence type="ECO:0000256" key="2">
    <source>
        <dbReference type="ARBA" id="ARBA00022729"/>
    </source>
</evidence>
<dbReference type="AlphaFoldDB" id="A0A2G1VG49"/>
<dbReference type="GO" id="GO:0009279">
    <property type="term" value="C:cell outer membrane"/>
    <property type="evidence" value="ECO:0007669"/>
    <property type="project" value="UniProtKB-SubCell"/>
</dbReference>
<comment type="subcellular location">
    <subcellularLocation>
        <location evidence="1">Cell outer membrane</location>
        <topology evidence="1">Lipid-anchor</topology>
    </subcellularLocation>
</comment>
<evidence type="ECO:0000256" key="5">
    <source>
        <dbReference type="ARBA" id="ARBA00023237"/>
    </source>
</evidence>
<dbReference type="EMBL" id="NTFI01000002">
    <property type="protein sequence ID" value="PHQ25652.1"/>
    <property type="molecule type" value="Genomic_DNA"/>
</dbReference>
<dbReference type="NCBIfam" id="NF047847">
    <property type="entry name" value="SS_mature_LptM"/>
    <property type="match status" value="1"/>
</dbReference>
<name>A0A2G1VG49_9GAMM</name>
<evidence type="ECO:0000313" key="8">
    <source>
        <dbReference type="Proteomes" id="UP000229044"/>
    </source>
</evidence>
<keyword evidence="2" id="KW-0732">Signal</keyword>
<gene>
    <name evidence="7" type="ORF">CLH62_08580</name>
</gene>
<keyword evidence="8" id="KW-1185">Reference proteome</keyword>
<protein>
    <recommendedName>
        <fullName evidence="9">Lipopeptide</fullName>
    </recommendedName>
</protein>
<evidence type="ECO:0008006" key="9">
    <source>
        <dbReference type="Google" id="ProtNLM"/>
    </source>
</evidence>
<organism evidence="7 8">
    <name type="scientific">Marinobacter guineae</name>
    <dbReference type="NCBI Taxonomy" id="432303"/>
    <lineage>
        <taxon>Bacteria</taxon>
        <taxon>Pseudomonadati</taxon>
        <taxon>Pseudomonadota</taxon>
        <taxon>Gammaproteobacteria</taxon>
        <taxon>Pseudomonadales</taxon>
        <taxon>Marinobacteraceae</taxon>
        <taxon>Marinobacter</taxon>
    </lineage>
</organism>
<proteinExistence type="predicted"/>
<keyword evidence="3" id="KW-0472">Membrane</keyword>
<dbReference type="RefSeq" id="WP_228152811.1">
    <property type="nucleotide sequence ID" value="NZ_KZ319340.1"/>
</dbReference>
<reference evidence="7 8" key="1">
    <citation type="submission" date="2017-09" db="EMBL/GenBank/DDBJ databases">
        <title>The draft genome sequences of Marinobacter guineae M3B.</title>
        <authorList>
            <person name="Cao J."/>
        </authorList>
    </citation>
    <scope>NUCLEOTIDE SEQUENCE [LARGE SCALE GENOMIC DNA]</scope>
    <source>
        <strain evidence="7 8">M3B</strain>
    </source>
</reference>
<dbReference type="Proteomes" id="UP000229044">
    <property type="component" value="Unassembled WGS sequence"/>
</dbReference>
<evidence type="ECO:0000256" key="4">
    <source>
        <dbReference type="ARBA" id="ARBA00023139"/>
    </source>
</evidence>
<keyword evidence="4" id="KW-0564">Palmitate</keyword>
<dbReference type="InterPro" id="IPR032831">
    <property type="entry name" value="LptM_cons"/>
</dbReference>
<dbReference type="PROSITE" id="PS51257">
    <property type="entry name" value="PROKAR_LIPOPROTEIN"/>
    <property type="match status" value="1"/>
</dbReference>
<keyword evidence="6" id="KW-0449">Lipoprotein</keyword>
<sequence>MRAWTLPIMVLVLAIATSGCGQKGPLYRDSQDISAKAAAEASDKDNRD</sequence>
<evidence type="ECO:0000256" key="1">
    <source>
        <dbReference type="ARBA" id="ARBA00004459"/>
    </source>
</evidence>
<evidence type="ECO:0000256" key="6">
    <source>
        <dbReference type="ARBA" id="ARBA00023288"/>
    </source>
</evidence>
<dbReference type="Pfam" id="PF13627">
    <property type="entry name" value="LptM_cons"/>
    <property type="match status" value="1"/>
</dbReference>